<dbReference type="EMBL" id="JAAAIN010006258">
    <property type="protein sequence ID" value="KAG0271332.1"/>
    <property type="molecule type" value="Genomic_DNA"/>
</dbReference>
<feature type="non-terminal residue" evidence="2">
    <location>
        <position position="126"/>
    </location>
</feature>
<feature type="domain" description="Arm-like repeat" evidence="1">
    <location>
        <begin position="1"/>
        <end position="101"/>
    </location>
</feature>
<name>A0A9P6QJV1_9FUNG</name>
<evidence type="ECO:0000259" key="1">
    <source>
        <dbReference type="Pfam" id="PF23948"/>
    </source>
</evidence>
<evidence type="ECO:0000313" key="3">
    <source>
        <dbReference type="Proteomes" id="UP000823405"/>
    </source>
</evidence>
<accession>A0A9P6QJV1</accession>
<sequence>MVRGEVKGLSRQRVHQPLLAVLRSLEGVNDDDFLKFQINYVYQALLYLPDDEASFQAFLRYVESIVAGVSAGASVFELDPKNALGTVEHLQQVAGNAIDVVMLDVDDACVLQARMNGAAQTLGKAD</sequence>
<dbReference type="Proteomes" id="UP000823405">
    <property type="component" value="Unassembled WGS sequence"/>
</dbReference>
<gene>
    <name evidence="2" type="ORF">BGZ97_011279</name>
</gene>
<evidence type="ECO:0000313" key="2">
    <source>
        <dbReference type="EMBL" id="KAG0271332.1"/>
    </source>
</evidence>
<dbReference type="Pfam" id="PF23948">
    <property type="entry name" value="ARM_5"/>
    <property type="match status" value="1"/>
</dbReference>
<comment type="caution">
    <text evidence="2">The sequence shown here is derived from an EMBL/GenBank/DDBJ whole genome shotgun (WGS) entry which is preliminary data.</text>
</comment>
<dbReference type="InterPro" id="IPR056251">
    <property type="entry name" value="Arm_rpt_dom"/>
</dbReference>
<reference evidence="2" key="1">
    <citation type="journal article" date="2020" name="Fungal Divers.">
        <title>Resolving the Mortierellaceae phylogeny through synthesis of multi-gene phylogenetics and phylogenomics.</title>
        <authorList>
            <person name="Vandepol N."/>
            <person name="Liber J."/>
            <person name="Desiro A."/>
            <person name="Na H."/>
            <person name="Kennedy M."/>
            <person name="Barry K."/>
            <person name="Grigoriev I.V."/>
            <person name="Miller A.N."/>
            <person name="O'Donnell K."/>
            <person name="Stajich J.E."/>
            <person name="Bonito G."/>
        </authorList>
    </citation>
    <scope>NUCLEOTIDE SEQUENCE</scope>
    <source>
        <strain evidence="2">NVP60</strain>
    </source>
</reference>
<dbReference type="AlphaFoldDB" id="A0A9P6QJV1"/>
<proteinExistence type="predicted"/>
<keyword evidence="3" id="KW-1185">Reference proteome</keyword>
<organism evidence="2 3">
    <name type="scientific">Linnemannia gamsii</name>
    <dbReference type="NCBI Taxonomy" id="64522"/>
    <lineage>
        <taxon>Eukaryota</taxon>
        <taxon>Fungi</taxon>
        <taxon>Fungi incertae sedis</taxon>
        <taxon>Mucoromycota</taxon>
        <taxon>Mortierellomycotina</taxon>
        <taxon>Mortierellomycetes</taxon>
        <taxon>Mortierellales</taxon>
        <taxon>Mortierellaceae</taxon>
        <taxon>Linnemannia</taxon>
    </lineage>
</organism>
<protein>
    <recommendedName>
        <fullName evidence="1">Arm-like repeat domain-containing protein</fullName>
    </recommendedName>
</protein>